<keyword evidence="3 10" id="KW-0489">Methyltransferase</keyword>
<dbReference type="EC" id="2.1.1.113" evidence="2"/>
<proteinExistence type="inferred from homology"/>
<feature type="domain" description="DNA methylase N-4/N-6" evidence="9">
    <location>
        <begin position="42"/>
        <end position="96"/>
    </location>
</feature>
<dbReference type="GO" id="GO:0015667">
    <property type="term" value="F:site-specific DNA-methyltransferase (cytosine-N4-specific) activity"/>
    <property type="evidence" value="ECO:0007669"/>
    <property type="project" value="UniProtKB-EC"/>
</dbReference>
<keyword evidence="6" id="KW-0680">Restriction system</keyword>
<reference evidence="10" key="1">
    <citation type="journal article" date="2023" name="Nat. Microbiol.">
        <title>Enrichment and characterization of a nitric oxide-reducing microbial community in a continuous bioreactor.</title>
        <authorList>
            <person name="Garrido-Amador P."/>
            <person name="Stortenbeker N."/>
            <person name="Wessels H.J.C.T."/>
            <person name="Speth D.R."/>
            <person name="Garcia-Heredia I."/>
            <person name="Kartal B."/>
        </authorList>
    </citation>
    <scope>NUCLEOTIDE SEQUENCE</scope>
    <source>
        <strain evidence="10">MAG1</strain>
    </source>
</reference>
<organism evidence="10">
    <name type="scientific">Candidatus Nitricoxidivorans perseverans</name>
    <dbReference type="NCBI Taxonomy" id="2975601"/>
    <lineage>
        <taxon>Bacteria</taxon>
        <taxon>Pseudomonadati</taxon>
        <taxon>Pseudomonadota</taxon>
        <taxon>Betaproteobacteria</taxon>
        <taxon>Nitrosomonadales</taxon>
        <taxon>Sterolibacteriaceae</taxon>
        <taxon>Candidatus Nitricoxidivorans</taxon>
    </lineage>
</organism>
<dbReference type="EMBL" id="CP107246">
    <property type="protein sequence ID" value="WIM04687.1"/>
    <property type="molecule type" value="Genomic_DNA"/>
</dbReference>
<dbReference type="Gene3D" id="3.40.50.150">
    <property type="entry name" value="Vaccinia Virus protein VP39"/>
    <property type="match status" value="1"/>
</dbReference>
<name>A0AA49FIQ1_9PROT</name>
<dbReference type="InterPro" id="IPR017985">
    <property type="entry name" value="MeTrfase_CN4_CS"/>
</dbReference>
<evidence type="ECO:0000256" key="3">
    <source>
        <dbReference type="ARBA" id="ARBA00022603"/>
    </source>
</evidence>
<protein>
    <recommendedName>
        <fullName evidence="2">site-specific DNA-methyltransferase (cytosine-N(4)-specific)</fullName>
        <ecNumber evidence="2">2.1.1.113</ecNumber>
    </recommendedName>
</protein>
<evidence type="ECO:0000256" key="2">
    <source>
        <dbReference type="ARBA" id="ARBA00012185"/>
    </source>
</evidence>
<dbReference type="KEGG" id="npv:OHM77_08230"/>
<dbReference type="PRINTS" id="PR00508">
    <property type="entry name" value="S21N4MTFRASE"/>
</dbReference>
<dbReference type="InterPro" id="IPR029063">
    <property type="entry name" value="SAM-dependent_MTases_sf"/>
</dbReference>
<evidence type="ECO:0000259" key="9">
    <source>
        <dbReference type="Pfam" id="PF01555"/>
    </source>
</evidence>
<dbReference type="SUPFAM" id="SSF53335">
    <property type="entry name" value="S-adenosyl-L-methionine-dependent methyltransferases"/>
    <property type="match status" value="1"/>
</dbReference>
<dbReference type="GO" id="GO:0008170">
    <property type="term" value="F:N-methyltransferase activity"/>
    <property type="evidence" value="ECO:0007669"/>
    <property type="project" value="InterPro"/>
</dbReference>
<dbReference type="GO" id="GO:0032259">
    <property type="term" value="P:methylation"/>
    <property type="evidence" value="ECO:0007669"/>
    <property type="project" value="UniProtKB-KW"/>
</dbReference>
<evidence type="ECO:0000256" key="1">
    <source>
        <dbReference type="ARBA" id="ARBA00010203"/>
    </source>
</evidence>
<evidence type="ECO:0000256" key="8">
    <source>
        <dbReference type="ARBA" id="ARBA00049120"/>
    </source>
</evidence>
<keyword evidence="4" id="KW-0808">Transferase</keyword>
<comment type="catalytic activity">
    <reaction evidence="8">
        <text>a 2'-deoxycytidine in DNA + S-adenosyl-L-methionine = an N(4)-methyl-2'-deoxycytidine in DNA + S-adenosyl-L-homocysteine + H(+)</text>
        <dbReference type="Rhea" id="RHEA:16857"/>
        <dbReference type="Rhea" id="RHEA-COMP:11369"/>
        <dbReference type="Rhea" id="RHEA-COMP:13674"/>
        <dbReference type="ChEBI" id="CHEBI:15378"/>
        <dbReference type="ChEBI" id="CHEBI:57856"/>
        <dbReference type="ChEBI" id="CHEBI:59789"/>
        <dbReference type="ChEBI" id="CHEBI:85452"/>
        <dbReference type="ChEBI" id="CHEBI:137933"/>
        <dbReference type="EC" id="2.1.1.113"/>
    </reaction>
</comment>
<comment type="similarity">
    <text evidence="1">Belongs to the N(4)/N(6)-methyltransferase family. N(4) subfamily.</text>
</comment>
<accession>A0AA49FIQ1</accession>
<dbReference type="REBASE" id="967152">
    <property type="entry name" value="M.NpeMAG1ORF8230P"/>
</dbReference>
<gene>
    <name evidence="10" type="ORF">OHM77_08230</name>
</gene>
<evidence type="ECO:0000256" key="5">
    <source>
        <dbReference type="ARBA" id="ARBA00022691"/>
    </source>
</evidence>
<keyword evidence="5" id="KW-0949">S-adenosyl-L-methionine</keyword>
<sequence length="118" mass="13165">MGAIERQQSQTIASNYQTDAPVVLFPDDCLRLLGQMPDGSARLVVTSPPYNLGKSYERKGDLDKYLAWQDLVIGECIRVLHPEGSICWQVGNYVHNGEIASRPSMPLDAKQKLVAKYE</sequence>
<evidence type="ECO:0000256" key="6">
    <source>
        <dbReference type="ARBA" id="ARBA00022747"/>
    </source>
</evidence>
<dbReference type="PROSITE" id="PS00093">
    <property type="entry name" value="N4_MTASE"/>
    <property type="match status" value="1"/>
</dbReference>
<dbReference type="GO" id="GO:0003677">
    <property type="term" value="F:DNA binding"/>
    <property type="evidence" value="ECO:0007669"/>
    <property type="project" value="UniProtKB-KW"/>
</dbReference>
<dbReference type="InterPro" id="IPR002941">
    <property type="entry name" value="DNA_methylase_N4/N6"/>
</dbReference>
<dbReference type="GO" id="GO:0009307">
    <property type="term" value="P:DNA restriction-modification system"/>
    <property type="evidence" value="ECO:0007669"/>
    <property type="project" value="UniProtKB-KW"/>
</dbReference>
<evidence type="ECO:0000256" key="4">
    <source>
        <dbReference type="ARBA" id="ARBA00022679"/>
    </source>
</evidence>
<keyword evidence="7" id="KW-0238">DNA-binding</keyword>
<evidence type="ECO:0000313" key="10">
    <source>
        <dbReference type="EMBL" id="WIM04687.1"/>
    </source>
</evidence>
<dbReference type="AlphaFoldDB" id="A0AA49FIQ1"/>
<dbReference type="Pfam" id="PF01555">
    <property type="entry name" value="N6_N4_Mtase"/>
    <property type="match status" value="1"/>
</dbReference>
<dbReference type="Proteomes" id="UP001234916">
    <property type="component" value="Chromosome"/>
</dbReference>
<dbReference type="InterPro" id="IPR001091">
    <property type="entry name" value="RM_Methyltransferase"/>
</dbReference>
<evidence type="ECO:0000256" key="7">
    <source>
        <dbReference type="ARBA" id="ARBA00023125"/>
    </source>
</evidence>